<dbReference type="EMBL" id="JACIDH010000005">
    <property type="protein sequence ID" value="MBB3879260.1"/>
    <property type="molecule type" value="Genomic_DNA"/>
</dbReference>
<accession>A0A7W6AAT1</accession>
<dbReference type="RefSeq" id="WP_183951446.1">
    <property type="nucleotide sequence ID" value="NZ_JACIDH010000005.1"/>
</dbReference>
<gene>
    <name evidence="1" type="ORF">GGR48_001685</name>
</gene>
<name>A0A7W6AAT1_9SPHN</name>
<comment type="caution">
    <text evidence="1">The sequence shown here is derived from an EMBL/GenBank/DDBJ whole genome shotgun (WGS) entry which is preliminary data.</text>
</comment>
<organism evidence="1 2">
    <name type="scientific">Sphingomonas pseudosanguinis</name>
    <dbReference type="NCBI Taxonomy" id="413712"/>
    <lineage>
        <taxon>Bacteria</taxon>
        <taxon>Pseudomonadati</taxon>
        <taxon>Pseudomonadota</taxon>
        <taxon>Alphaproteobacteria</taxon>
        <taxon>Sphingomonadales</taxon>
        <taxon>Sphingomonadaceae</taxon>
        <taxon>Sphingomonas</taxon>
    </lineage>
</organism>
<proteinExistence type="predicted"/>
<dbReference type="Proteomes" id="UP000538670">
    <property type="component" value="Unassembled WGS sequence"/>
</dbReference>
<evidence type="ECO:0000313" key="1">
    <source>
        <dbReference type="EMBL" id="MBB3879260.1"/>
    </source>
</evidence>
<evidence type="ECO:0000313" key="2">
    <source>
        <dbReference type="Proteomes" id="UP000538670"/>
    </source>
</evidence>
<reference evidence="1 2" key="1">
    <citation type="submission" date="2020-08" db="EMBL/GenBank/DDBJ databases">
        <title>Genomic Encyclopedia of Type Strains, Phase IV (KMG-IV): sequencing the most valuable type-strain genomes for metagenomic binning, comparative biology and taxonomic classification.</title>
        <authorList>
            <person name="Goeker M."/>
        </authorList>
    </citation>
    <scope>NUCLEOTIDE SEQUENCE [LARGE SCALE GENOMIC DNA]</scope>
    <source>
        <strain evidence="1 2">DSM 19512</strain>
    </source>
</reference>
<keyword evidence="2" id="KW-1185">Reference proteome</keyword>
<sequence>MSMLFALLSLMHVGAEPSEASRRDLCVLGHMVMADLPSGREAGSAYIETDPSRDELMKLCPTLARALPAGYLAADDDARSRAAEHAPTPGVQRPSALIVTIAIPSIAQDGRSATVMVTTECSGLCGSGTEYRYTRTHKTWRRQGKPRARWVS</sequence>
<dbReference type="AlphaFoldDB" id="A0A7W6AAT1"/>
<protein>
    <submittedName>
        <fullName evidence="1">Uncharacterized protein</fullName>
    </submittedName>
</protein>